<dbReference type="SUPFAM" id="SSF53328">
    <property type="entry name" value="Formyltransferase"/>
    <property type="match status" value="1"/>
</dbReference>
<dbReference type="InterPro" id="IPR001555">
    <property type="entry name" value="GART_AS"/>
</dbReference>
<comment type="catalytic activity">
    <reaction evidence="5 6">
        <text>N(1)-(5-phospho-beta-D-ribosyl)glycinamide + (6R)-10-formyltetrahydrofolate = N(2)-formyl-N(1)-(5-phospho-beta-D-ribosyl)glycinamide + (6S)-5,6,7,8-tetrahydrofolate + H(+)</text>
        <dbReference type="Rhea" id="RHEA:15053"/>
        <dbReference type="ChEBI" id="CHEBI:15378"/>
        <dbReference type="ChEBI" id="CHEBI:57453"/>
        <dbReference type="ChEBI" id="CHEBI:143788"/>
        <dbReference type="ChEBI" id="CHEBI:147286"/>
        <dbReference type="ChEBI" id="CHEBI:195366"/>
        <dbReference type="EC" id="2.1.2.2"/>
    </reaction>
</comment>
<keyword evidence="3 6" id="KW-0658">Purine biosynthesis</keyword>
<organism evidence="8 9">
    <name type="scientific">Lacticaseibacillus sharpeae JCM 1186 = DSM 20505</name>
    <dbReference type="NCBI Taxonomy" id="1291052"/>
    <lineage>
        <taxon>Bacteria</taxon>
        <taxon>Bacillati</taxon>
        <taxon>Bacillota</taxon>
        <taxon>Bacilli</taxon>
        <taxon>Lactobacillales</taxon>
        <taxon>Lactobacillaceae</taxon>
        <taxon>Lacticaseibacillus</taxon>
    </lineage>
</organism>
<evidence type="ECO:0000256" key="6">
    <source>
        <dbReference type="HAMAP-Rule" id="MF_01930"/>
    </source>
</evidence>
<accession>A0A0R1ZRD9</accession>
<comment type="function">
    <text evidence="6">Catalyzes the transfer of a formyl group from 10-formyltetrahydrofolate to 5-phospho-ribosyl-glycinamide (GAR), producing 5-phospho-ribosyl-N-formylglycinamide (FGAR) and tetrahydrofolate.</text>
</comment>
<comment type="pathway">
    <text evidence="1 6">Purine metabolism; IMP biosynthesis via de novo pathway; N(2)-formyl-N(1)-(5-phospho-D-ribosyl)glycinamide from N(1)-(5-phospho-D-ribosyl)glycinamide (10-formyl THF route): step 1/1.</text>
</comment>
<feature type="domain" description="Formyl transferase N-terminal" evidence="7">
    <location>
        <begin position="3"/>
        <end position="180"/>
    </location>
</feature>
<feature type="binding site" evidence="6">
    <location>
        <position position="65"/>
    </location>
    <ligand>
        <name>(6R)-10-formyltetrahydrofolate</name>
        <dbReference type="ChEBI" id="CHEBI:195366"/>
    </ligand>
</feature>
<dbReference type="GO" id="GO:0005829">
    <property type="term" value="C:cytosol"/>
    <property type="evidence" value="ECO:0007669"/>
    <property type="project" value="TreeGrafter"/>
</dbReference>
<proteinExistence type="inferred from homology"/>
<dbReference type="PATRIC" id="fig|1291052.5.peg.340"/>
<dbReference type="UniPathway" id="UPA00074">
    <property type="reaction ID" value="UER00126"/>
</dbReference>
<name>A0A0R1ZRD9_9LACO</name>
<feature type="active site" description="Proton donor" evidence="6">
    <location>
        <position position="107"/>
    </location>
</feature>
<sequence>MKTIAVFASGTGSNFAALTEFFGDERRGVRIAMLVCDHKDAPVVAKAHAANVPVFTLNYRDYANKAAAEAAIVAALPPVDLVVLAGFMRILGPTMLAAFPQRIVNLHPALLPSFPGRTGIEDALAYGVRVTGVTVHYVDAGVDSGTIIAQEPVRVLPTDSFATLAPRIHQVEHILLPTTVAALLAD</sequence>
<dbReference type="EC" id="2.1.2.2" evidence="6"/>
<dbReference type="NCBIfam" id="TIGR00639">
    <property type="entry name" value="PurN"/>
    <property type="match status" value="1"/>
</dbReference>
<feature type="binding site" evidence="6">
    <location>
        <begin position="12"/>
        <end position="14"/>
    </location>
    <ligand>
        <name>N(1)-(5-phospho-beta-D-ribosyl)glycinamide</name>
        <dbReference type="ChEBI" id="CHEBI:143788"/>
    </ligand>
</feature>
<dbReference type="Proteomes" id="UP000051679">
    <property type="component" value="Unassembled WGS sequence"/>
</dbReference>
<evidence type="ECO:0000259" key="7">
    <source>
        <dbReference type="Pfam" id="PF00551"/>
    </source>
</evidence>
<dbReference type="GO" id="GO:0006189">
    <property type="term" value="P:'de novo' IMP biosynthetic process"/>
    <property type="evidence" value="ECO:0007669"/>
    <property type="project" value="UniProtKB-UniRule"/>
</dbReference>
<dbReference type="STRING" id="1291052.FC18_GL000329"/>
<dbReference type="Gene3D" id="3.40.50.170">
    <property type="entry name" value="Formyl transferase, N-terminal domain"/>
    <property type="match status" value="1"/>
</dbReference>
<feature type="site" description="Raises pKa of active site His" evidence="6">
    <location>
        <position position="143"/>
    </location>
</feature>
<protein>
    <recommendedName>
        <fullName evidence="6">Phosphoribosylglycinamide formyltransferase</fullName>
        <ecNumber evidence="6">2.1.2.2</ecNumber>
    </recommendedName>
    <alternativeName>
        <fullName evidence="6">5'-phosphoribosylglycinamide transformylase</fullName>
    </alternativeName>
    <alternativeName>
        <fullName evidence="6">GAR transformylase</fullName>
        <shortName evidence="6">GART</shortName>
    </alternativeName>
</protein>
<dbReference type="InterPro" id="IPR036477">
    <property type="entry name" value="Formyl_transf_N_sf"/>
</dbReference>
<dbReference type="HAMAP" id="MF_01930">
    <property type="entry name" value="PurN"/>
    <property type="match status" value="1"/>
</dbReference>
<dbReference type="RefSeq" id="WP_082403844.1">
    <property type="nucleotide sequence ID" value="NZ_AYYO01000055.1"/>
</dbReference>
<feature type="binding site" evidence="6">
    <location>
        <begin position="88"/>
        <end position="91"/>
    </location>
    <ligand>
        <name>(6R)-10-formyltetrahydrofolate</name>
        <dbReference type="ChEBI" id="CHEBI:195366"/>
    </ligand>
</feature>
<evidence type="ECO:0000313" key="9">
    <source>
        <dbReference type="Proteomes" id="UP000051679"/>
    </source>
</evidence>
<dbReference type="PROSITE" id="PS00373">
    <property type="entry name" value="GART"/>
    <property type="match status" value="1"/>
</dbReference>
<evidence type="ECO:0000256" key="3">
    <source>
        <dbReference type="ARBA" id="ARBA00022755"/>
    </source>
</evidence>
<dbReference type="OrthoDB" id="9806170at2"/>
<evidence type="ECO:0000256" key="2">
    <source>
        <dbReference type="ARBA" id="ARBA00022679"/>
    </source>
</evidence>
<dbReference type="CDD" id="cd08645">
    <property type="entry name" value="FMT_core_GART"/>
    <property type="match status" value="1"/>
</dbReference>
<evidence type="ECO:0000313" key="8">
    <source>
        <dbReference type="EMBL" id="KRM54523.1"/>
    </source>
</evidence>
<dbReference type="InterPro" id="IPR002376">
    <property type="entry name" value="Formyl_transf_N"/>
</dbReference>
<keyword evidence="9" id="KW-1185">Reference proteome</keyword>
<evidence type="ECO:0000256" key="5">
    <source>
        <dbReference type="ARBA" id="ARBA00047664"/>
    </source>
</evidence>
<dbReference type="InterPro" id="IPR004607">
    <property type="entry name" value="GART"/>
</dbReference>
<dbReference type="GO" id="GO:0004644">
    <property type="term" value="F:phosphoribosylglycinamide formyltransferase activity"/>
    <property type="evidence" value="ECO:0007669"/>
    <property type="project" value="UniProtKB-UniRule"/>
</dbReference>
<evidence type="ECO:0000256" key="1">
    <source>
        <dbReference type="ARBA" id="ARBA00005054"/>
    </source>
</evidence>
<evidence type="ECO:0000256" key="4">
    <source>
        <dbReference type="ARBA" id="ARBA00038440"/>
    </source>
</evidence>
<dbReference type="PANTHER" id="PTHR43369">
    <property type="entry name" value="PHOSPHORIBOSYLGLYCINAMIDE FORMYLTRANSFERASE"/>
    <property type="match status" value="1"/>
</dbReference>
<dbReference type="EMBL" id="AYYO01000055">
    <property type="protein sequence ID" value="KRM54523.1"/>
    <property type="molecule type" value="Genomic_DNA"/>
</dbReference>
<dbReference type="AlphaFoldDB" id="A0A0R1ZRD9"/>
<gene>
    <name evidence="6" type="primary">purN</name>
    <name evidence="8" type="ORF">FC18_GL000329</name>
</gene>
<comment type="similarity">
    <text evidence="4 6">Belongs to the GART family.</text>
</comment>
<comment type="caution">
    <text evidence="8">The sequence shown here is derived from an EMBL/GenBank/DDBJ whole genome shotgun (WGS) entry which is preliminary data.</text>
</comment>
<feature type="binding site" evidence="6">
    <location>
        <position position="105"/>
    </location>
    <ligand>
        <name>(6R)-10-formyltetrahydrofolate</name>
        <dbReference type="ChEBI" id="CHEBI:195366"/>
    </ligand>
</feature>
<reference evidence="8 9" key="1">
    <citation type="journal article" date="2015" name="Genome Announc.">
        <title>Expanding the biotechnology potential of lactobacilli through comparative genomics of 213 strains and associated genera.</title>
        <authorList>
            <person name="Sun Z."/>
            <person name="Harris H.M."/>
            <person name="McCann A."/>
            <person name="Guo C."/>
            <person name="Argimon S."/>
            <person name="Zhang W."/>
            <person name="Yang X."/>
            <person name="Jeffery I.B."/>
            <person name="Cooney J.C."/>
            <person name="Kagawa T.F."/>
            <person name="Liu W."/>
            <person name="Song Y."/>
            <person name="Salvetti E."/>
            <person name="Wrobel A."/>
            <person name="Rasinkangas P."/>
            <person name="Parkhill J."/>
            <person name="Rea M.C."/>
            <person name="O'Sullivan O."/>
            <person name="Ritari J."/>
            <person name="Douillard F.P."/>
            <person name="Paul Ross R."/>
            <person name="Yang R."/>
            <person name="Briner A.E."/>
            <person name="Felis G.E."/>
            <person name="de Vos W.M."/>
            <person name="Barrangou R."/>
            <person name="Klaenhammer T.R."/>
            <person name="Caufield P.W."/>
            <person name="Cui Y."/>
            <person name="Zhang H."/>
            <person name="O'Toole P.W."/>
        </authorList>
    </citation>
    <scope>NUCLEOTIDE SEQUENCE [LARGE SCALE GENOMIC DNA]</scope>
    <source>
        <strain evidence="8 9">DSM 20505</strain>
    </source>
</reference>
<dbReference type="PANTHER" id="PTHR43369:SF2">
    <property type="entry name" value="PHOSPHORIBOSYLGLYCINAMIDE FORMYLTRANSFERASE"/>
    <property type="match status" value="1"/>
</dbReference>
<dbReference type="Pfam" id="PF00551">
    <property type="entry name" value="Formyl_trans_N"/>
    <property type="match status" value="1"/>
</dbReference>
<keyword evidence="2 6" id="KW-0808">Transferase</keyword>